<feature type="transmembrane region" description="Helical" evidence="1">
    <location>
        <begin position="82"/>
        <end position="99"/>
    </location>
</feature>
<organism evidence="3 4">
    <name type="scientific">Listeria innocua ATCC 33091</name>
    <dbReference type="NCBI Taxonomy" id="1002366"/>
    <lineage>
        <taxon>Bacteria</taxon>
        <taxon>Bacillati</taxon>
        <taxon>Bacillota</taxon>
        <taxon>Bacilli</taxon>
        <taxon>Bacillales</taxon>
        <taxon>Listeriaceae</taxon>
        <taxon>Listeria</taxon>
    </lineage>
</organism>
<keyword evidence="4" id="KW-1185">Reference proteome</keyword>
<sequence>MRSSKLEKGMTNIKRNIYKLLLFLLSLLVAFIVYFRIFYNILPMYFGNMESLNKNVLAFGIVVFTLYILLKMVFKLQNKWDGYLLLLLYLFVLTIGLLRPDDSVSLESYFNVNVMLILEDLRINEASWSVLLINLMLFTPMYFLLSFVPFLDDFLKRFIAFFTLILVIESLQSILKVGMFDVTDLLLYIIGFFAGFGVYCCIKKVFRAQKPRNSSQF</sequence>
<dbReference type="Pfam" id="PF04892">
    <property type="entry name" value="VanZ"/>
    <property type="match status" value="1"/>
</dbReference>
<feature type="domain" description="VanZ-like" evidence="2">
    <location>
        <begin position="88"/>
        <end position="202"/>
    </location>
</feature>
<feature type="transmembrane region" description="Helical" evidence="1">
    <location>
        <begin position="158"/>
        <end position="179"/>
    </location>
</feature>
<evidence type="ECO:0000313" key="4">
    <source>
        <dbReference type="Proteomes" id="UP000003597"/>
    </source>
</evidence>
<evidence type="ECO:0000259" key="2">
    <source>
        <dbReference type="Pfam" id="PF04892"/>
    </source>
</evidence>
<evidence type="ECO:0000256" key="1">
    <source>
        <dbReference type="SAM" id="Phobius"/>
    </source>
</evidence>
<dbReference type="AlphaFoldDB" id="A0AB72Z7K9"/>
<protein>
    <recommendedName>
        <fullName evidence="2">VanZ-like domain-containing protein</fullName>
    </recommendedName>
</protein>
<accession>A0AB72Z7K9</accession>
<evidence type="ECO:0000313" key="3">
    <source>
        <dbReference type="EMBL" id="EHN60811.1"/>
    </source>
</evidence>
<dbReference type="EMBL" id="AGCN01000033">
    <property type="protein sequence ID" value="EHN60811.1"/>
    <property type="molecule type" value="Genomic_DNA"/>
</dbReference>
<dbReference type="Proteomes" id="UP000003597">
    <property type="component" value="Unassembled WGS sequence"/>
</dbReference>
<comment type="caution">
    <text evidence="3">The sequence shown here is derived from an EMBL/GenBank/DDBJ whole genome shotgun (WGS) entry which is preliminary data.</text>
</comment>
<keyword evidence="1" id="KW-0812">Transmembrane</keyword>
<feature type="transmembrane region" description="Helical" evidence="1">
    <location>
        <begin position="128"/>
        <end position="151"/>
    </location>
</feature>
<feature type="transmembrane region" description="Helical" evidence="1">
    <location>
        <begin position="51"/>
        <end position="70"/>
    </location>
</feature>
<proteinExistence type="predicted"/>
<feature type="transmembrane region" description="Helical" evidence="1">
    <location>
        <begin position="20"/>
        <end position="39"/>
    </location>
</feature>
<name>A0AB72Z7K9_LISIO</name>
<dbReference type="InterPro" id="IPR006976">
    <property type="entry name" value="VanZ-like"/>
</dbReference>
<keyword evidence="1" id="KW-0472">Membrane</keyword>
<keyword evidence="1" id="KW-1133">Transmembrane helix</keyword>
<gene>
    <name evidence="3" type="ORF">HMPREF0557_02325</name>
</gene>
<reference evidence="3 4" key="1">
    <citation type="submission" date="2011-08" db="EMBL/GenBank/DDBJ databases">
        <authorList>
            <person name="Weinstock G."/>
            <person name="Sodergren E."/>
            <person name="Clifton S."/>
            <person name="Fulton L."/>
            <person name="Fulton B."/>
            <person name="Courtney L."/>
            <person name="Fronick C."/>
            <person name="Harrison M."/>
            <person name="Strong C."/>
            <person name="Farmer C."/>
            <person name="Delahaunty K."/>
            <person name="Markovic C."/>
            <person name="Hall O."/>
            <person name="Minx P."/>
            <person name="Tomlinson C."/>
            <person name="Mitreva M."/>
            <person name="Hou S."/>
            <person name="Chen J."/>
            <person name="Wollam A."/>
            <person name="Pepin K.H."/>
            <person name="Johnson M."/>
            <person name="Bhonagiri V."/>
            <person name="Zhang X."/>
            <person name="Suruliraj S."/>
            <person name="Warren W."/>
            <person name="Chinwalla A."/>
            <person name="Mardis E.R."/>
            <person name="Wilson R.K."/>
        </authorList>
    </citation>
    <scope>NUCLEOTIDE SEQUENCE [LARGE SCALE GENOMIC DNA]</scope>
    <source>
        <strain evidence="3 4">ATCC 33091</strain>
    </source>
</reference>
<feature type="transmembrane region" description="Helical" evidence="1">
    <location>
        <begin position="185"/>
        <end position="202"/>
    </location>
</feature>